<dbReference type="PANTHER" id="PTHR12086">
    <property type="entry name" value="EF-HAND DOMAIN C-TERMINAL CONTAINING PROTEIN"/>
    <property type="match status" value="1"/>
</dbReference>
<dbReference type="InterPro" id="IPR006602">
    <property type="entry name" value="DM10_dom"/>
</dbReference>
<feature type="region of interest" description="Disordered" evidence="7">
    <location>
        <begin position="38"/>
        <end position="87"/>
    </location>
</feature>
<dbReference type="Proteomes" id="UP000815325">
    <property type="component" value="Unassembled WGS sequence"/>
</dbReference>
<proteinExistence type="predicted"/>
<gene>
    <name evidence="9" type="ORF">DUNSADRAFT_10597</name>
</gene>
<dbReference type="SMART" id="SM00676">
    <property type="entry name" value="DM10"/>
    <property type="match status" value="2"/>
</dbReference>
<sequence length="530" mass="60910">MSYSNPPIPKLPGYTVSLPQSLGDKRLAKNQTLSYVNGYQREDTLREVRDLPPRDATATASPTQQLSPEATGTFGHSKSGTFADSPSKLPQWVENDRKVLRFFGYFKEGVVESNVENHRVRKIILFYYLEDGSMHVAEPKQDNSGIPQGTFIKRHVFLKDDGVSSYTPQDFAVGECVSIYGRTFFLVDADPFTRQWYENNMGTTLQPALPYPDDPIDQYRSTFGLTKGAKGMGGTTNQRMDDFKGYIEARLGKPSHLLEGDKLRQFLENNKRVLRFWCVWDDRQSMYGDRRPYVLHYFLEDDTVEILELNENNSGRDPFPVFLRRTPLPKANLHGTATTTQKPRKKDCYSPADFRLGQYVNVYNRDFLLQDADRFTKAWLMDNLGFTPEELQPVEIREPESVLPKPALPPFNGYGTLQDSLQNCLSLVPKPPRRDMHRLMNKDKIILRFTVRMVDNDTHKHSPIDKQRRFVLSYFMMDDTIQVCVLGGGRGRRACLCVLNVSANHNCLQMFPYPRWTHLGMPYNENRAAI</sequence>
<feature type="domain" description="DM10" evidence="8">
    <location>
        <begin position="96"/>
        <end position="201"/>
    </location>
</feature>
<dbReference type="EMBL" id="MU069825">
    <property type="protein sequence ID" value="KAF5833183.1"/>
    <property type="molecule type" value="Genomic_DNA"/>
</dbReference>
<protein>
    <recommendedName>
        <fullName evidence="8">DM10 domain-containing protein</fullName>
    </recommendedName>
</protein>
<dbReference type="PANTHER" id="PTHR12086:SF9">
    <property type="entry name" value="EF-HAND DOMAIN-CONTAINING PROTEIN 1"/>
    <property type="match status" value="1"/>
</dbReference>
<evidence type="ECO:0000256" key="5">
    <source>
        <dbReference type="ARBA" id="ARBA00023212"/>
    </source>
</evidence>
<evidence type="ECO:0000256" key="2">
    <source>
        <dbReference type="ARBA" id="ARBA00004245"/>
    </source>
</evidence>
<dbReference type="InterPro" id="IPR040193">
    <property type="entry name" value="EFHC1/EFHC2/EFHB"/>
</dbReference>
<keyword evidence="4" id="KW-0677">Repeat</keyword>
<reference evidence="9" key="1">
    <citation type="submission" date="2017-08" db="EMBL/GenBank/DDBJ databases">
        <authorList>
            <person name="Polle J.E."/>
            <person name="Barry K."/>
            <person name="Cushman J."/>
            <person name="Schmutz J."/>
            <person name="Tran D."/>
            <person name="Hathwaick L.T."/>
            <person name="Yim W.C."/>
            <person name="Jenkins J."/>
            <person name="Mckie-Krisberg Z.M."/>
            <person name="Prochnik S."/>
            <person name="Lindquist E."/>
            <person name="Dockter R.B."/>
            <person name="Adam C."/>
            <person name="Molina H."/>
            <person name="Bunkerborg J."/>
            <person name="Jin E."/>
            <person name="Buchheim M."/>
            <person name="Magnuson J."/>
        </authorList>
    </citation>
    <scope>NUCLEOTIDE SEQUENCE</scope>
    <source>
        <strain evidence="9">CCAP 19/18</strain>
    </source>
</reference>
<keyword evidence="5" id="KW-0206">Cytoskeleton</keyword>
<organism evidence="9 10">
    <name type="scientific">Dunaliella salina</name>
    <name type="common">Green alga</name>
    <name type="synonym">Protococcus salinus</name>
    <dbReference type="NCBI Taxonomy" id="3046"/>
    <lineage>
        <taxon>Eukaryota</taxon>
        <taxon>Viridiplantae</taxon>
        <taxon>Chlorophyta</taxon>
        <taxon>core chlorophytes</taxon>
        <taxon>Chlorophyceae</taxon>
        <taxon>CS clade</taxon>
        <taxon>Chlamydomonadales</taxon>
        <taxon>Dunaliellaceae</taxon>
        <taxon>Dunaliella</taxon>
    </lineage>
</organism>
<name>A0ABQ7GF01_DUNSA</name>
<evidence type="ECO:0000256" key="7">
    <source>
        <dbReference type="SAM" id="MobiDB-lite"/>
    </source>
</evidence>
<feature type="compositionally biased region" description="Polar residues" evidence="7">
    <location>
        <begin position="58"/>
        <end position="84"/>
    </location>
</feature>
<evidence type="ECO:0000256" key="1">
    <source>
        <dbReference type="ARBA" id="ARBA00004138"/>
    </source>
</evidence>
<feature type="compositionally biased region" description="Basic and acidic residues" evidence="7">
    <location>
        <begin position="40"/>
        <end position="53"/>
    </location>
</feature>
<keyword evidence="3" id="KW-0963">Cytoplasm</keyword>
<evidence type="ECO:0000259" key="8">
    <source>
        <dbReference type="PROSITE" id="PS51336"/>
    </source>
</evidence>
<evidence type="ECO:0000256" key="6">
    <source>
        <dbReference type="ARBA" id="ARBA00023273"/>
    </source>
</evidence>
<evidence type="ECO:0000313" key="9">
    <source>
        <dbReference type="EMBL" id="KAF5833183.1"/>
    </source>
</evidence>
<feature type="domain" description="DM10" evidence="8">
    <location>
        <begin position="270"/>
        <end position="384"/>
    </location>
</feature>
<comment type="subcellular location">
    <subcellularLocation>
        <location evidence="1">Cell projection</location>
        <location evidence="1">Cilium</location>
    </subcellularLocation>
    <subcellularLocation>
        <location evidence="2">Cytoplasm</location>
        <location evidence="2">Cytoskeleton</location>
    </subcellularLocation>
</comment>
<evidence type="ECO:0000256" key="4">
    <source>
        <dbReference type="ARBA" id="ARBA00022737"/>
    </source>
</evidence>
<dbReference type="Gene3D" id="2.30.29.170">
    <property type="match status" value="3"/>
</dbReference>
<comment type="caution">
    <text evidence="9">The sequence shown here is derived from an EMBL/GenBank/DDBJ whole genome shotgun (WGS) entry which is preliminary data.</text>
</comment>
<keyword evidence="6" id="KW-0966">Cell projection</keyword>
<evidence type="ECO:0000256" key="3">
    <source>
        <dbReference type="ARBA" id="ARBA00022490"/>
    </source>
</evidence>
<accession>A0ABQ7GF01</accession>
<keyword evidence="10" id="KW-1185">Reference proteome</keyword>
<dbReference type="PROSITE" id="PS51336">
    <property type="entry name" value="DM10"/>
    <property type="match status" value="2"/>
</dbReference>
<evidence type="ECO:0000313" key="10">
    <source>
        <dbReference type="Proteomes" id="UP000815325"/>
    </source>
</evidence>
<dbReference type="Pfam" id="PF06565">
    <property type="entry name" value="DM10_dom"/>
    <property type="match status" value="3"/>
</dbReference>